<dbReference type="InterPro" id="IPR045913">
    <property type="entry name" value="TBC20/Gyp8-like"/>
</dbReference>
<dbReference type="EMBL" id="JALJOQ010000012">
    <property type="protein sequence ID" value="KAK9810962.1"/>
    <property type="molecule type" value="Genomic_DNA"/>
</dbReference>
<keyword evidence="3" id="KW-0472">Membrane</keyword>
<dbReference type="PROSITE" id="PS50086">
    <property type="entry name" value="TBC_RABGAP"/>
    <property type="match status" value="1"/>
</dbReference>
<reference evidence="5 6" key="1">
    <citation type="journal article" date="2024" name="Nat. Commun.">
        <title>Phylogenomics reveals the evolutionary origins of lichenization in chlorophyte algae.</title>
        <authorList>
            <person name="Puginier C."/>
            <person name="Libourel C."/>
            <person name="Otte J."/>
            <person name="Skaloud P."/>
            <person name="Haon M."/>
            <person name="Grisel S."/>
            <person name="Petersen M."/>
            <person name="Berrin J.G."/>
            <person name="Delaux P.M."/>
            <person name="Dal Grande F."/>
            <person name="Keller J."/>
        </authorList>
    </citation>
    <scope>NUCLEOTIDE SEQUENCE [LARGE SCALE GENOMIC DNA]</scope>
    <source>
        <strain evidence="5 6">SAG 2036</strain>
    </source>
</reference>
<keyword evidence="3" id="KW-1133">Transmembrane helix</keyword>
<dbReference type="InterPro" id="IPR000195">
    <property type="entry name" value="Rab-GAP-TBC_dom"/>
</dbReference>
<protein>
    <recommendedName>
        <fullName evidence="4">Rab-GAP TBC domain-containing protein</fullName>
    </recommendedName>
</protein>
<evidence type="ECO:0000259" key="4">
    <source>
        <dbReference type="PROSITE" id="PS50086"/>
    </source>
</evidence>
<dbReference type="InterPro" id="IPR035969">
    <property type="entry name" value="Rab-GAP_TBC_sf"/>
</dbReference>
<name>A0AAW1PQD9_9CHLO</name>
<dbReference type="Pfam" id="PF00566">
    <property type="entry name" value="RabGAP-TBC"/>
    <property type="match status" value="1"/>
</dbReference>
<dbReference type="PANTHER" id="PTHR20913:SF7">
    <property type="entry name" value="RE60063P"/>
    <property type="match status" value="1"/>
</dbReference>
<evidence type="ECO:0000256" key="3">
    <source>
        <dbReference type="SAM" id="Phobius"/>
    </source>
</evidence>
<keyword evidence="1" id="KW-0343">GTPase activation</keyword>
<dbReference type="AlphaFoldDB" id="A0AAW1PQD9"/>
<dbReference type="GO" id="GO:0006888">
    <property type="term" value="P:endoplasmic reticulum to Golgi vesicle-mediated transport"/>
    <property type="evidence" value="ECO:0007669"/>
    <property type="project" value="TreeGrafter"/>
</dbReference>
<dbReference type="Proteomes" id="UP001465755">
    <property type="component" value="Unassembled WGS sequence"/>
</dbReference>
<dbReference type="Gene3D" id="1.10.8.1310">
    <property type="match status" value="1"/>
</dbReference>
<evidence type="ECO:0000313" key="5">
    <source>
        <dbReference type="EMBL" id="KAK9810962.1"/>
    </source>
</evidence>
<keyword evidence="3" id="KW-0812">Transmembrane</keyword>
<dbReference type="GO" id="GO:0005789">
    <property type="term" value="C:endoplasmic reticulum membrane"/>
    <property type="evidence" value="ECO:0007669"/>
    <property type="project" value="TreeGrafter"/>
</dbReference>
<dbReference type="SUPFAM" id="SSF47923">
    <property type="entry name" value="Ypt/Rab-GAP domain of gyp1p"/>
    <property type="match status" value="2"/>
</dbReference>
<evidence type="ECO:0000256" key="1">
    <source>
        <dbReference type="ARBA" id="ARBA00022468"/>
    </source>
</evidence>
<organism evidence="5 6">
    <name type="scientific">Symbiochloris irregularis</name>
    <dbReference type="NCBI Taxonomy" id="706552"/>
    <lineage>
        <taxon>Eukaryota</taxon>
        <taxon>Viridiplantae</taxon>
        <taxon>Chlorophyta</taxon>
        <taxon>core chlorophytes</taxon>
        <taxon>Trebouxiophyceae</taxon>
        <taxon>Trebouxiales</taxon>
        <taxon>Trebouxiaceae</taxon>
        <taxon>Symbiochloris</taxon>
    </lineage>
</organism>
<feature type="transmembrane region" description="Helical" evidence="3">
    <location>
        <begin position="363"/>
        <end position="384"/>
    </location>
</feature>
<dbReference type="FunFam" id="1.10.8.1310:FF:000005">
    <property type="entry name" value="GTPase-activating protein gyp10"/>
    <property type="match status" value="1"/>
</dbReference>
<evidence type="ECO:0000313" key="6">
    <source>
        <dbReference type="Proteomes" id="UP001465755"/>
    </source>
</evidence>
<dbReference type="SMART" id="SM00164">
    <property type="entry name" value="TBC"/>
    <property type="match status" value="1"/>
</dbReference>
<gene>
    <name evidence="5" type="ORF">WJX73_001235</name>
</gene>
<feature type="region of interest" description="Disordered" evidence="2">
    <location>
        <begin position="1"/>
        <end position="22"/>
    </location>
</feature>
<accession>A0AAW1PQD9</accession>
<dbReference type="Gene3D" id="1.10.472.80">
    <property type="entry name" value="Ypt/Rab-GAP domain of gyp1p, domain 3"/>
    <property type="match status" value="1"/>
</dbReference>
<dbReference type="PANTHER" id="PTHR20913">
    <property type="entry name" value="TBC1 DOMAIN FAMILY MEMBER 20/GTPASE"/>
    <property type="match status" value="1"/>
</dbReference>
<comment type="caution">
    <text evidence="5">The sequence shown here is derived from an EMBL/GenBank/DDBJ whole genome shotgun (WGS) entry which is preliminary data.</text>
</comment>
<feature type="domain" description="Rab-GAP TBC" evidence="4">
    <location>
        <begin position="52"/>
        <end position="240"/>
    </location>
</feature>
<dbReference type="GO" id="GO:0005096">
    <property type="term" value="F:GTPase activator activity"/>
    <property type="evidence" value="ECO:0007669"/>
    <property type="project" value="UniProtKB-KW"/>
</dbReference>
<feature type="compositionally biased region" description="Basic residues" evidence="2">
    <location>
        <begin position="1"/>
        <end position="13"/>
    </location>
</feature>
<sequence>MGPRQRKHKTKHSKSLEKKERDQDTIRAINQLLETEPIDFVALRRIAAVRGLVSNEVRARVWPILLGVQPKGLDQTLYQVAACNPHRDSSVVDVDVQRSLWSYTEGWTDAEREEKRTELRTCLNAVIGKSQGELFYYQGLHDVASVLLFVAGEGAAMQMLDRLVNCHFRDCTRNTLDAVLELLTLVMPILEQVDPELHRHISATEVQPFFALSWLITWFSHNVPELDNAARIFDVFLSSHPLMPLYFAAATMKSARAHILACECDLAEMHRLLNNLPILRWATADQLAQEAVQAYKEAPPQTLLKQYRLRMLRSTTASARLESDHYEVPAEPPLQQGLVPRERLSALAGVLMPSDPAGRRRRLSYISGSIITLGFAVVVVLTGLNQRLADGGRV</sequence>
<evidence type="ECO:0000256" key="2">
    <source>
        <dbReference type="SAM" id="MobiDB-lite"/>
    </source>
</evidence>
<keyword evidence="6" id="KW-1185">Reference proteome</keyword>
<proteinExistence type="predicted"/>